<reference evidence="1" key="1">
    <citation type="submission" date="2023-07" db="EMBL/GenBank/DDBJ databases">
        <title>Chromosome-level genome assembly of Artemia franciscana.</title>
        <authorList>
            <person name="Jo E."/>
        </authorList>
    </citation>
    <scope>NUCLEOTIDE SEQUENCE</scope>
    <source>
        <tissue evidence="1">Whole body</tissue>
    </source>
</reference>
<keyword evidence="2" id="KW-1185">Reference proteome</keyword>
<dbReference type="SUPFAM" id="SSF56672">
    <property type="entry name" value="DNA/RNA polymerases"/>
    <property type="match status" value="1"/>
</dbReference>
<evidence type="ECO:0000313" key="1">
    <source>
        <dbReference type="EMBL" id="KAK2725974.1"/>
    </source>
</evidence>
<dbReference type="GO" id="GO:0071897">
    <property type="term" value="P:DNA biosynthetic process"/>
    <property type="evidence" value="ECO:0007669"/>
    <property type="project" value="UniProtKB-ARBA"/>
</dbReference>
<dbReference type="PANTHER" id="PTHR37984">
    <property type="entry name" value="PROTEIN CBG26694"/>
    <property type="match status" value="1"/>
</dbReference>
<accession>A0AA88ICU6</accession>
<name>A0AA88ICU6_ARTSF</name>
<dbReference type="AlphaFoldDB" id="A0AA88ICU6"/>
<dbReference type="Proteomes" id="UP001187531">
    <property type="component" value="Unassembled WGS sequence"/>
</dbReference>
<comment type="caution">
    <text evidence="1">The sequence shown here is derived from an EMBL/GenBank/DDBJ whole genome shotgun (WGS) entry which is preliminary data.</text>
</comment>
<dbReference type="InterPro" id="IPR043502">
    <property type="entry name" value="DNA/RNA_pol_sf"/>
</dbReference>
<evidence type="ECO:0000313" key="2">
    <source>
        <dbReference type="Proteomes" id="UP001187531"/>
    </source>
</evidence>
<dbReference type="EMBL" id="JAVRJZ010000002">
    <property type="protein sequence ID" value="KAK2725974.1"/>
    <property type="molecule type" value="Genomic_DNA"/>
</dbReference>
<sequence length="126" mass="14241">MGRLWDPLDYGSVKNGFLRLCIDPVELNNCIKGPYYPIPILDDVTAKLNGATVFSKMDARLGYWSSVLSKTAFEMTTFSTIYGHYRFLRMSFGLLSVQDEFQHRVEEASEGLEAEAIIIDDIIVHG</sequence>
<proteinExistence type="predicted"/>
<dbReference type="PANTHER" id="PTHR37984:SF7">
    <property type="entry name" value="INTEGRASE CATALYTIC DOMAIN-CONTAINING PROTEIN"/>
    <property type="match status" value="1"/>
</dbReference>
<dbReference type="InterPro" id="IPR043128">
    <property type="entry name" value="Rev_trsase/Diguanyl_cyclase"/>
</dbReference>
<dbReference type="Gene3D" id="3.30.70.270">
    <property type="match status" value="1"/>
</dbReference>
<gene>
    <name evidence="1" type="ORF">QYM36_000448</name>
</gene>
<protein>
    <submittedName>
        <fullName evidence="1">Uncharacterized protein</fullName>
    </submittedName>
</protein>
<dbReference type="InterPro" id="IPR050951">
    <property type="entry name" value="Retrovirus_Pol_polyprotein"/>
</dbReference>
<dbReference type="Gene3D" id="3.10.10.10">
    <property type="entry name" value="HIV Type 1 Reverse Transcriptase, subunit A, domain 1"/>
    <property type="match status" value="1"/>
</dbReference>
<organism evidence="1 2">
    <name type="scientific">Artemia franciscana</name>
    <name type="common">Brine shrimp</name>
    <name type="synonym">Artemia sanfranciscana</name>
    <dbReference type="NCBI Taxonomy" id="6661"/>
    <lineage>
        <taxon>Eukaryota</taxon>
        <taxon>Metazoa</taxon>
        <taxon>Ecdysozoa</taxon>
        <taxon>Arthropoda</taxon>
        <taxon>Crustacea</taxon>
        <taxon>Branchiopoda</taxon>
        <taxon>Anostraca</taxon>
        <taxon>Artemiidae</taxon>
        <taxon>Artemia</taxon>
    </lineage>
</organism>